<dbReference type="AlphaFoldDB" id="F2IWD3"/>
<evidence type="ECO:0000259" key="7">
    <source>
        <dbReference type="Pfam" id="PF01035"/>
    </source>
</evidence>
<dbReference type="SUPFAM" id="SSF53155">
    <property type="entry name" value="Methylated DNA-protein cysteine methyltransferase domain"/>
    <property type="match status" value="1"/>
</dbReference>
<dbReference type="SUPFAM" id="SSF46767">
    <property type="entry name" value="Methylated DNA-protein cysteine methyltransferase, C-terminal domain"/>
    <property type="match status" value="1"/>
</dbReference>
<keyword evidence="4" id="KW-0227">DNA damage</keyword>
<dbReference type="PANTHER" id="PTHR10815">
    <property type="entry name" value="METHYLATED-DNA--PROTEIN-CYSTEINE METHYLTRANSFERASE"/>
    <property type="match status" value="1"/>
</dbReference>
<dbReference type="EMBL" id="CP002568">
    <property type="protein sequence ID" value="ADZ69232.1"/>
    <property type="molecule type" value="Genomic_DNA"/>
</dbReference>
<dbReference type="InterPro" id="IPR036631">
    <property type="entry name" value="MGMT_N_sf"/>
</dbReference>
<feature type="domain" description="Methylguanine DNA methyltransferase ribonuclease-like" evidence="8">
    <location>
        <begin position="4"/>
        <end position="63"/>
    </location>
</feature>
<dbReference type="GO" id="GO:0003908">
    <property type="term" value="F:methylated-DNA-[protein]-cysteine S-methyltransferase activity"/>
    <property type="evidence" value="ECO:0007669"/>
    <property type="project" value="UniProtKB-EC"/>
</dbReference>
<dbReference type="PANTHER" id="PTHR10815:SF5">
    <property type="entry name" value="METHYLATED-DNA--PROTEIN-CYSTEINE METHYLTRANSFERASE"/>
    <property type="match status" value="1"/>
</dbReference>
<proteinExistence type="predicted"/>
<keyword evidence="2 9" id="KW-0489">Methyltransferase</keyword>
<evidence type="ECO:0000259" key="8">
    <source>
        <dbReference type="Pfam" id="PF02870"/>
    </source>
</evidence>
<dbReference type="InterPro" id="IPR008332">
    <property type="entry name" value="MethylG_MeTrfase_N"/>
</dbReference>
<dbReference type="Gene3D" id="1.10.10.10">
    <property type="entry name" value="Winged helix-like DNA-binding domain superfamily/Winged helix DNA-binding domain"/>
    <property type="match status" value="1"/>
</dbReference>
<evidence type="ECO:0000256" key="4">
    <source>
        <dbReference type="ARBA" id="ARBA00022763"/>
    </source>
</evidence>
<dbReference type="NCBIfam" id="TIGR00589">
    <property type="entry name" value="ogt"/>
    <property type="match status" value="1"/>
</dbReference>
<dbReference type="Gene3D" id="3.30.160.70">
    <property type="entry name" value="Methylated DNA-protein cysteine methyltransferase domain"/>
    <property type="match status" value="1"/>
</dbReference>
<dbReference type="Pfam" id="PF02870">
    <property type="entry name" value="Methyltransf_1N"/>
    <property type="match status" value="1"/>
</dbReference>
<accession>F2IWD3</accession>
<feature type="domain" description="Methylated-DNA-[protein]-cysteine S-methyltransferase DNA binding" evidence="7">
    <location>
        <begin position="68"/>
        <end position="124"/>
    </location>
</feature>
<dbReference type="PATRIC" id="fig|991905.3.peg.814"/>
<dbReference type="InterPro" id="IPR036388">
    <property type="entry name" value="WH-like_DNA-bd_sf"/>
</dbReference>
<dbReference type="Pfam" id="PF01035">
    <property type="entry name" value="DNA_binding_1"/>
    <property type="match status" value="1"/>
</dbReference>
<dbReference type="KEGG" id="pgv:SL003B_0802"/>
<sequence>MPTASIDTPVGRLFVTEEDGAIVRLSWQAKAKGDVTQVLAEALRQIGAYFAGELKRFDLPLAPAGPELHQQVFKAMLAIPYGETRTYGEIARELGTYGQPVGQACGANPIPVVIPCHRVLSADGLRSVEIHREFITAAAR</sequence>
<dbReference type="OrthoDB" id="9802228at2"/>
<reference evidence="9 10" key="1">
    <citation type="journal article" date="2011" name="J. Bacteriol.">
        <title>Complete genome sequence of Polymorphum gilvum SL003B-26A1T, a crude oil-degrading bacterium from oil-polluted saline soil.</title>
        <authorList>
            <person name="Li S.G."/>
            <person name="Tang Y.Q."/>
            <person name="Nie Y."/>
            <person name="Cai M."/>
            <person name="Wu X.L."/>
        </authorList>
    </citation>
    <scope>NUCLEOTIDE SEQUENCE [LARGE SCALE GENOMIC DNA]</scope>
    <source>
        <strain evidence="10">LMG 25793 / CGMCC 1.9160 / SL003B-26A1</strain>
    </source>
</reference>
<dbReference type="GO" id="GO:0032259">
    <property type="term" value="P:methylation"/>
    <property type="evidence" value="ECO:0007669"/>
    <property type="project" value="UniProtKB-KW"/>
</dbReference>
<dbReference type="InterPro" id="IPR014048">
    <property type="entry name" value="MethylDNA_cys_MeTrfase_DNA-bd"/>
</dbReference>
<dbReference type="Proteomes" id="UP000008130">
    <property type="component" value="Chromosome"/>
</dbReference>
<dbReference type="HOGENOM" id="CLU_000445_52_2_5"/>
<evidence type="ECO:0000313" key="10">
    <source>
        <dbReference type="Proteomes" id="UP000008130"/>
    </source>
</evidence>
<keyword evidence="3 9" id="KW-0808">Transferase</keyword>
<dbReference type="InterPro" id="IPR036217">
    <property type="entry name" value="MethylDNA_cys_MeTrfase_DNAb"/>
</dbReference>
<dbReference type="eggNOG" id="COG0350">
    <property type="taxonomic scope" value="Bacteria"/>
</dbReference>
<evidence type="ECO:0000256" key="1">
    <source>
        <dbReference type="ARBA" id="ARBA00001286"/>
    </source>
</evidence>
<evidence type="ECO:0000256" key="5">
    <source>
        <dbReference type="ARBA" id="ARBA00023204"/>
    </source>
</evidence>
<comment type="catalytic activity">
    <reaction evidence="1">
        <text>a 4-O-methyl-thymidine in DNA + L-cysteinyl-[protein] = a thymidine in DNA + S-methyl-L-cysteinyl-[protein]</text>
        <dbReference type="Rhea" id="RHEA:53428"/>
        <dbReference type="Rhea" id="RHEA-COMP:10131"/>
        <dbReference type="Rhea" id="RHEA-COMP:10132"/>
        <dbReference type="Rhea" id="RHEA-COMP:13555"/>
        <dbReference type="Rhea" id="RHEA-COMP:13556"/>
        <dbReference type="ChEBI" id="CHEBI:29950"/>
        <dbReference type="ChEBI" id="CHEBI:82612"/>
        <dbReference type="ChEBI" id="CHEBI:137386"/>
        <dbReference type="ChEBI" id="CHEBI:137387"/>
        <dbReference type="EC" id="2.1.1.63"/>
    </reaction>
</comment>
<comment type="catalytic activity">
    <reaction evidence="6">
        <text>a 6-O-methyl-2'-deoxyguanosine in DNA + L-cysteinyl-[protein] = S-methyl-L-cysteinyl-[protein] + a 2'-deoxyguanosine in DNA</text>
        <dbReference type="Rhea" id="RHEA:24000"/>
        <dbReference type="Rhea" id="RHEA-COMP:10131"/>
        <dbReference type="Rhea" id="RHEA-COMP:10132"/>
        <dbReference type="Rhea" id="RHEA-COMP:11367"/>
        <dbReference type="Rhea" id="RHEA-COMP:11368"/>
        <dbReference type="ChEBI" id="CHEBI:29950"/>
        <dbReference type="ChEBI" id="CHEBI:82612"/>
        <dbReference type="ChEBI" id="CHEBI:85445"/>
        <dbReference type="ChEBI" id="CHEBI:85448"/>
        <dbReference type="EC" id="2.1.1.63"/>
    </reaction>
</comment>
<dbReference type="GO" id="GO:0006281">
    <property type="term" value="P:DNA repair"/>
    <property type="evidence" value="ECO:0007669"/>
    <property type="project" value="UniProtKB-KW"/>
</dbReference>
<gene>
    <name evidence="9" type="primary">ogt</name>
    <name evidence="9" type="ordered locus">SL003B_0802</name>
</gene>
<dbReference type="RefSeq" id="WP_013651550.1">
    <property type="nucleotide sequence ID" value="NC_015259.1"/>
</dbReference>
<dbReference type="STRING" id="991905.SL003B_0802"/>
<organism evidence="9 10">
    <name type="scientific">Polymorphum gilvum (strain LMG 25793 / CGMCC 1.9160 / SL003B-26A1)</name>
    <dbReference type="NCBI Taxonomy" id="991905"/>
    <lineage>
        <taxon>Bacteria</taxon>
        <taxon>Pseudomonadati</taxon>
        <taxon>Pseudomonadota</taxon>
        <taxon>Alphaproteobacteria</taxon>
        <taxon>Rhodobacterales</taxon>
        <taxon>Paracoccaceae</taxon>
        <taxon>Polymorphum</taxon>
    </lineage>
</organism>
<evidence type="ECO:0000256" key="2">
    <source>
        <dbReference type="ARBA" id="ARBA00022603"/>
    </source>
</evidence>
<dbReference type="CDD" id="cd06445">
    <property type="entry name" value="ATase"/>
    <property type="match status" value="1"/>
</dbReference>
<evidence type="ECO:0000256" key="3">
    <source>
        <dbReference type="ARBA" id="ARBA00022679"/>
    </source>
</evidence>
<protein>
    <submittedName>
        <fullName evidence="9">Methylated-DNA--protein-cysteine methyltransferase</fullName>
    </submittedName>
</protein>
<dbReference type="InterPro" id="IPR001497">
    <property type="entry name" value="MethylDNA_cys_MeTrfase_AS"/>
</dbReference>
<evidence type="ECO:0000313" key="9">
    <source>
        <dbReference type="EMBL" id="ADZ69232.1"/>
    </source>
</evidence>
<keyword evidence="10" id="KW-1185">Reference proteome</keyword>
<dbReference type="PROSITE" id="PS00374">
    <property type="entry name" value="MGMT"/>
    <property type="match status" value="1"/>
</dbReference>
<name>F2IWD3_POLGS</name>
<keyword evidence="5" id="KW-0234">DNA repair</keyword>
<evidence type="ECO:0000256" key="6">
    <source>
        <dbReference type="ARBA" id="ARBA00049348"/>
    </source>
</evidence>